<proteinExistence type="predicted"/>
<comment type="caution">
    <text evidence="1">The sequence shown here is derived from an EMBL/GenBank/DDBJ whole genome shotgun (WGS) entry which is preliminary data.</text>
</comment>
<keyword evidence="2" id="KW-1185">Reference proteome</keyword>
<sequence>MQQMPPSTTAGNKASLVFIDFPIPRIKCIPFLSLFVRRLNSLDQTLLIIAGGGTHPKAMQLDASPRNCWEQGLSCLHRFPNTKNKTHSISLSLCPKIEFLESNASNDCWREAHPRAVQQMHPPNNWWEEGFPFRHRFLNAKNKLSLSLCHKIEFLGSNASNNCWRPLWPQEYYRLKEKLSELRQSDISGKELTLSLKGSSSKGSATDASPQQLVGTRFPFLYRFPDAKNKTHSIPPLSFVLILNSLDQTLLMIAGGLCSVVPFVFKTTDIKMRVMEIKFVFQEKLILSCLISEPTLKSNIFFVFDLIKHWWQGD</sequence>
<evidence type="ECO:0000313" key="1">
    <source>
        <dbReference type="EMBL" id="GIY79643.1"/>
    </source>
</evidence>
<gene>
    <name evidence="1" type="ORF">CEXT_733901</name>
</gene>
<protein>
    <submittedName>
        <fullName evidence="1">Uncharacterized protein</fullName>
    </submittedName>
</protein>
<dbReference type="EMBL" id="BPLR01015915">
    <property type="protein sequence ID" value="GIY79643.1"/>
    <property type="molecule type" value="Genomic_DNA"/>
</dbReference>
<dbReference type="AlphaFoldDB" id="A0AAV4WBG6"/>
<name>A0AAV4WBG6_CAEEX</name>
<accession>A0AAV4WBG6</accession>
<dbReference type="Proteomes" id="UP001054945">
    <property type="component" value="Unassembled WGS sequence"/>
</dbReference>
<evidence type="ECO:0000313" key="2">
    <source>
        <dbReference type="Proteomes" id="UP001054945"/>
    </source>
</evidence>
<organism evidence="1 2">
    <name type="scientific">Caerostris extrusa</name>
    <name type="common">Bark spider</name>
    <name type="synonym">Caerostris bankana</name>
    <dbReference type="NCBI Taxonomy" id="172846"/>
    <lineage>
        <taxon>Eukaryota</taxon>
        <taxon>Metazoa</taxon>
        <taxon>Ecdysozoa</taxon>
        <taxon>Arthropoda</taxon>
        <taxon>Chelicerata</taxon>
        <taxon>Arachnida</taxon>
        <taxon>Araneae</taxon>
        <taxon>Araneomorphae</taxon>
        <taxon>Entelegynae</taxon>
        <taxon>Araneoidea</taxon>
        <taxon>Araneidae</taxon>
        <taxon>Caerostris</taxon>
    </lineage>
</organism>
<reference evidence="1 2" key="1">
    <citation type="submission" date="2021-06" db="EMBL/GenBank/DDBJ databases">
        <title>Caerostris extrusa draft genome.</title>
        <authorList>
            <person name="Kono N."/>
            <person name="Arakawa K."/>
        </authorList>
    </citation>
    <scope>NUCLEOTIDE SEQUENCE [LARGE SCALE GENOMIC DNA]</scope>
</reference>